<keyword evidence="5" id="KW-0255">Endonuclease</keyword>
<dbReference type="InterPro" id="IPR044946">
    <property type="entry name" value="Restrct_endonuc_typeI_TRD_sf"/>
</dbReference>
<evidence type="ECO:0000313" key="6">
    <source>
        <dbReference type="Proteomes" id="UP000295164"/>
    </source>
</evidence>
<protein>
    <submittedName>
        <fullName evidence="5">Restriction endonuclease subunit S</fullName>
    </submittedName>
</protein>
<evidence type="ECO:0000313" key="5">
    <source>
        <dbReference type="EMBL" id="TCZ65184.1"/>
    </source>
</evidence>
<gene>
    <name evidence="5" type="ORF">E0486_17695</name>
</gene>
<comment type="caution">
    <text evidence="5">The sequence shown here is derived from an EMBL/GenBank/DDBJ whole genome shotgun (WGS) entry which is preliminary data.</text>
</comment>
<keyword evidence="5" id="KW-0540">Nuclease</keyword>
<feature type="domain" description="Type I restriction modification DNA specificity" evidence="4">
    <location>
        <begin position="17"/>
        <end position="196"/>
    </location>
</feature>
<dbReference type="RefSeq" id="WP_131854256.1">
    <property type="nucleotide sequence ID" value="NZ_SKFH01000053.1"/>
</dbReference>
<evidence type="ECO:0000256" key="3">
    <source>
        <dbReference type="ARBA" id="ARBA00023125"/>
    </source>
</evidence>
<feature type="domain" description="Type I restriction modification DNA specificity" evidence="4">
    <location>
        <begin position="275"/>
        <end position="399"/>
    </location>
</feature>
<dbReference type="EMBL" id="SKFH01000053">
    <property type="protein sequence ID" value="TCZ65184.1"/>
    <property type="molecule type" value="Genomic_DNA"/>
</dbReference>
<keyword evidence="6" id="KW-1185">Reference proteome</keyword>
<dbReference type="PANTHER" id="PTHR30408:SF12">
    <property type="entry name" value="TYPE I RESTRICTION ENZYME MJAVIII SPECIFICITY SUBUNIT"/>
    <property type="match status" value="1"/>
</dbReference>
<dbReference type="GO" id="GO:0009307">
    <property type="term" value="P:DNA restriction-modification system"/>
    <property type="evidence" value="ECO:0007669"/>
    <property type="project" value="UniProtKB-KW"/>
</dbReference>
<evidence type="ECO:0000256" key="1">
    <source>
        <dbReference type="ARBA" id="ARBA00010923"/>
    </source>
</evidence>
<dbReference type="InterPro" id="IPR052021">
    <property type="entry name" value="Type-I_RS_S_subunit"/>
</dbReference>
<dbReference type="PANTHER" id="PTHR30408">
    <property type="entry name" value="TYPE-1 RESTRICTION ENZYME ECOKI SPECIFICITY PROTEIN"/>
    <property type="match status" value="1"/>
</dbReference>
<evidence type="ECO:0000259" key="4">
    <source>
        <dbReference type="Pfam" id="PF01420"/>
    </source>
</evidence>
<dbReference type="GO" id="GO:0003677">
    <property type="term" value="F:DNA binding"/>
    <property type="evidence" value="ECO:0007669"/>
    <property type="project" value="UniProtKB-KW"/>
</dbReference>
<proteinExistence type="inferred from homology"/>
<dbReference type="Pfam" id="PF01420">
    <property type="entry name" value="Methylase_S"/>
    <property type="match status" value="2"/>
</dbReference>
<dbReference type="CDD" id="cd17271">
    <property type="entry name" value="RMtype1_S_NmaSCMORF606P_TRD2-CR2_like"/>
    <property type="match status" value="1"/>
</dbReference>
<dbReference type="GO" id="GO:0004519">
    <property type="term" value="F:endonuclease activity"/>
    <property type="evidence" value="ECO:0007669"/>
    <property type="project" value="UniProtKB-KW"/>
</dbReference>
<comment type="similarity">
    <text evidence="1">Belongs to the type-I restriction system S methylase family.</text>
</comment>
<dbReference type="Gene3D" id="1.10.287.1120">
    <property type="entry name" value="Bipartite methylase S protein"/>
    <property type="match status" value="1"/>
</dbReference>
<reference evidence="5 6" key="1">
    <citation type="submission" date="2019-03" db="EMBL/GenBank/DDBJ databases">
        <authorList>
            <person name="Kim M.K.M."/>
        </authorList>
    </citation>
    <scope>NUCLEOTIDE SEQUENCE [LARGE SCALE GENOMIC DNA]</scope>
    <source>
        <strain evidence="5 6">17J68-15</strain>
    </source>
</reference>
<keyword evidence="2" id="KW-0680">Restriction system</keyword>
<dbReference type="SUPFAM" id="SSF116734">
    <property type="entry name" value="DNA methylase specificity domain"/>
    <property type="match status" value="2"/>
</dbReference>
<keyword evidence="5" id="KW-0378">Hydrolase</keyword>
<dbReference type="InterPro" id="IPR000055">
    <property type="entry name" value="Restrct_endonuc_typeI_TRD"/>
</dbReference>
<dbReference type="Proteomes" id="UP000295164">
    <property type="component" value="Unassembled WGS sequence"/>
</dbReference>
<dbReference type="Gene3D" id="3.90.220.20">
    <property type="entry name" value="DNA methylase specificity domains"/>
    <property type="match status" value="2"/>
</dbReference>
<sequence>MELVEIQYKKTELGQIPEDWVECKFGDVFTGFSSGMTPYRGNPGYYKGSIPWITSGELKYNQILDTNEKITNEAVSRTNLKIIPKGTFLMAITGLEAAGTRGSCAITGINATTNQSCMALYPIKGKSLTEYLFHFYVRYGNEFAFKYCQGTKQQSYTGSLVKLLPIVLPPTLTEQKAIADALSDADALIARLKKLIAKKKAIKQGAMQQLLTPDHSWSVVSLSKLSDGKKQNFDDGDWIESEYITDRGIRLVQTGNIGVGYFIDKASRKYINDDSFVKLGCKEIVEGDLLICRLAEPAGRACILPNIGERKMITSVDVSIFRGDPKLSDRKFLSQLFTTDFWFSKVIERVGGTTHKRISRLSLGRIEFKVPPIEKQIEIGRILSDLDKEVLHLDRKLKKIKAIKQGMMQELLTGKTRLI</sequence>
<dbReference type="OrthoDB" id="667970at2"/>
<accession>A0A4R4DRZ0</accession>
<dbReference type="AlphaFoldDB" id="A0A4R4DRZ0"/>
<evidence type="ECO:0000256" key="2">
    <source>
        <dbReference type="ARBA" id="ARBA00022747"/>
    </source>
</evidence>
<name>A0A4R4DRZ0_9BACT</name>
<organism evidence="5 6">
    <name type="scientific">Flaviaesturariibacter aridisoli</name>
    <dbReference type="NCBI Taxonomy" id="2545761"/>
    <lineage>
        <taxon>Bacteria</taxon>
        <taxon>Pseudomonadati</taxon>
        <taxon>Bacteroidota</taxon>
        <taxon>Chitinophagia</taxon>
        <taxon>Chitinophagales</taxon>
        <taxon>Chitinophagaceae</taxon>
        <taxon>Flaviaestuariibacter</taxon>
    </lineage>
</organism>
<keyword evidence="3" id="KW-0238">DNA-binding</keyword>